<feature type="domain" description="ABC transmembrane type-1" evidence="8">
    <location>
        <begin position="41"/>
        <end position="257"/>
    </location>
</feature>
<feature type="transmembrane region" description="Helical" evidence="7">
    <location>
        <begin position="183"/>
        <end position="204"/>
    </location>
</feature>
<feature type="transmembrane region" description="Helical" evidence="7">
    <location>
        <begin position="143"/>
        <end position="162"/>
    </location>
</feature>
<dbReference type="Gene3D" id="1.10.3720.10">
    <property type="entry name" value="MetI-like"/>
    <property type="match status" value="1"/>
</dbReference>
<evidence type="ECO:0000313" key="10">
    <source>
        <dbReference type="Proteomes" id="UP000289856"/>
    </source>
</evidence>
<feature type="transmembrane region" description="Helical" evidence="7">
    <location>
        <begin position="236"/>
        <end position="257"/>
    </location>
</feature>
<name>A0A3T1CYB2_9BACL</name>
<evidence type="ECO:0000256" key="1">
    <source>
        <dbReference type="ARBA" id="ARBA00004651"/>
    </source>
</evidence>
<keyword evidence="4 7" id="KW-0812">Transmembrane</keyword>
<evidence type="ECO:0000256" key="6">
    <source>
        <dbReference type="ARBA" id="ARBA00023136"/>
    </source>
</evidence>
<dbReference type="GO" id="GO:0055085">
    <property type="term" value="P:transmembrane transport"/>
    <property type="evidence" value="ECO:0007669"/>
    <property type="project" value="InterPro"/>
</dbReference>
<dbReference type="PANTHER" id="PTHR43227">
    <property type="entry name" value="BLL4140 PROTEIN"/>
    <property type="match status" value="1"/>
</dbReference>
<evidence type="ECO:0000256" key="7">
    <source>
        <dbReference type="RuleBase" id="RU363032"/>
    </source>
</evidence>
<dbReference type="PROSITE" id="PS50928">
    <property type="entry name" value="ABC_TM1"/>
    <property type="match status" value="1"/>
</dbReference>
<reference evidence="9 10" key="1">
    <citation type="submission" date="2019-01" db="EMBL/GenBank/DDBJ databases">
        <title>Complete genome sequence of Cohnella hallensis HS21 isolated from Korean fir (Abies koreana) rhizospheric soil.</title>
        <authorList>
            <person name="Jiang L."/>
            <person name="Kang S.W."/>
            <person name="Kim S."/>
            <person name="Jung J."/>
            <person name="Kim C.Y."/>
            <person name="Kim D.H."/>
            <person name="Kim S.W."/>
            <person name="Lee J."/>
        </authorList>
    </citation>
    <scope>NUCLEOTIDE SEQUENCE [LARGE SCALE GENOMIC DNA]</scope>
    <source>
        <strain evidence="9 10">HS21</strain>
    </source>
</reference>
<dbReference type="KEGG" id="cohn:KCTCHS21_02510"/>
<dbReference type="SUPFAM" id="SSF161098">
    <property type="entry name" value="MetI-like"/>
    <property type="match status" value="1"/>
</dbReference>
<protein>
    <submittedName>
        <fullName evidence="9">Maltose ABC transporter permease</fullName>
    </submittedName>
</protein>
<dbReference type="Proteomes" id="UP000289856">
    <property type="component" value="Chromosome"/>
</dbReference>
<keyword evidence="5 7" id="KW-1133">Transmembrane helix</keyword>
<evidence type="ECO:0000256" key="2">
    <source>
        <dbReference type="ARBA" id="ARBA00022448"/>
    </source>
</evidence>
<dbReference type="AlphaFoldDB" id="A0A3T1CYB2"/>
<proteinExistence type="inferred from homology"/>
<dbReference type="InterPro" id="IPR035906">
    <property type="entry name" value="MetI-like_sf"/>
</dbReference>
<dbReference type="CDD" id="cd06261">
    <property type="entry name" value="TM_PBP2"/>
    <property type="match status" value="1"/>
</dbReference>
<feature type="transmembrane region" description="Helical" evidence="7">
    <location>
        <begin position="76"/>
        <end position="97"/>
    </location>
</feature>
<evidence type="ECO:0000256" key="3">
    <source>
        <dbReference type="ARBA" id="ARBA00022475"/>
    </source>
</evidence>
<dbReference type="PANTHER" id="PTHR43227:SF11">
    <property type="entry name" value="BLL4140 PROTEIN"/>
    <property type="match status" value="1"/>
</dbReference>
<keyword evidence="6 7" id="KW-0472">Membrane</keyword>
<keyword evidence="2 7" id="KW-0813">Transport</keyword>
<dbReference type="InterPro" id="IPR000515">
    <property type="entry name" value="MetI-like"/>
</dbReference>
<keyword evidence="3" id="KW-1003">Cell membrane</keyword>
<sequence length="270" mass="30462">MTGLVLAFKEFTFKGGLYGGEWVGLRYFEKFFSDSQSMVFVKNTLIISSMKLFLALPFPIIFALQMNEIKNTRLRNVFQGIAYLPHFFSWVVVIGMIQRILAPDTGFLNQFIDSLGGDGSRFFMMEKASFYPIMFWSFIWKEIGWNSIIYFAAITGINPALYEAAKMDGAGKLRQIWHITLPGIRPTILILFILSLGSILSAGFDQIYLLKTPGNMELAETLDTYVVRVGMQDSQFGYASAVGMIQGVIGLVLVIAVNQLSRKKFNTSLW</sequence>
<evidence type="ECO:0000256" key="5">
    <source>
        <dbReference type="ARBA" id="ARBA00022989"/>
    </source>
</evidence>
<gene>
    <name evidence="9" type="ORF">KCTCHS21_02510</name>
</gene>
<feature type="transmembrane region" description="Helical" evidence="7">
    <location>
        <begin position="45"/>
        <end position="64"/>
    </location>
</feature>
<dbReference type="InterPro" id="IPR050809">
    <property type="entry name" value="UgpAE/MalFG_permease"/>
</dbReference>
<dbReference type="EMBL" id="AP019400">
    <property type="protein sequence ID" value="BBI30852.1"/>
    <property type="molecule type" value="Genomic_DNA"/>
</dbReference>
<accession>A0A3T1CYB2</accession>
<dbReference type="Pfam" id="PF00528">
    <property type="entry name" value="BPD_transp_1"/>
    <property type="match status" value="1"/>
</dbReference>
<dbReference type="GO" id="GO:0005886">
    <property type="term" value="C:plasma membrane"/>
    <property type="evidence" value="ECO:0007669"/>
    <property type="project" value="UniProtKB-SubCell"/>
</dbReference>
<evidence type="ECO:0000259" key="8">
    <source>
        <dbReference type="PROSITE" id="PS50928"/>
    </source>
</evidence>
<organism evidence="9 10">
    <name type="scientific">Cohnella abietis</name>
    <dbReference type="NCBI Taxonomy" id="2507935"/>
    <lineage>
        <taxon>Bacteria</taxon>
        <taxon>Bacillati</taxon>
        <taxon>Bacillota</taxon>
        <taxon>Bacilli</taxon>
        <taxon>Bacillales</taxon>
        <taxon>Paenibacillaceae</taxon>
        <taxon>Cohnella</taxon>
    </lineage>
</organism>
<keyword evidence="10" id="KW-1185">Reference proteome</keyword>
<evidence type="ECO:0000256" key="4">
    <source>
        <dbReference type="ARBA" id="ARBA00022692"/>
    </source>
</evidence>
<comment type="similarity">
    <text evidence="7">Belongs to the binding-protein-dependent transport system permease family.</text>
</comment>
<comment type="subcellular location">
    <subcellularLocation>
        <location evidence="1 7">Cell membrane</location>
        <topology evidence="1 7">Multi-pass membrane protein</topology>
    </subcellularLocation>
</comment>
<evidence type="ECO:0000313" key="9">
    <source>
        <dbReference type="EMBL" id="BBI30852.1"/>
    </source>
</evidence>